<dbReference type="EMBL" id="LWMS01000044">
    <property type="protein sequence ID" value="PWL07782.1"/>
    <property type="molecule type" value="Genomic_DNA"/>
</dbReference>
<comment type="caution">
    <text evidence="1">The sequence shown here is derived from an EMBL/GenBank/DDBJ whole genome shotgun (WGS) entry which is preliminary data.</text>
</comment>
<protein>
    <submittedName>
        <fullName evidence="1">Uncharacterized protein</fullName>
    </submittedName>
</protein>
<dbReference type="OrthoDB" id="83899at2157"/>
<organism evidence="1 3">
    <name type="scientific">Methanosphaera cuniculi</name>
    <dbReference type="NCBI Taxonomy" id="1077256"/>
    <lineage>
        <taxon>Archaea</taxon>
        <taxon>Methanobacteriati</taxon>
        <taxon>Methanobacteriota</taxon>
        <taxon>Methanomada group</taxon>
        <taxon>Methanobacteria</taxon>
        <taxon>Methanobacteriales</taxon>
        <taxon>Methanobacteriaceae</taxon>
        <taxon>Methanosphaera</taxon>
    </lineage>
</organism>
<sequence>MYSDNHQKIMIQSNQPTVIEYYSYWGKNKVVHKKFTNEIETTKNTQLIIKSKHRETGKMGPLLEYMPTKGTRTIMNFTYDLSMPYQDGYIVLNTTYLNLNSSYNTFKNNTNILYNNRKEDFEYIKNKSITEPGILFYTENNAQILHIKIYGYAYGNISQVSLISSNKLFLDTSVGILTNFSTIINGKLNTTIQMFLKDMNTNLFGNTIPINTSFSSNFINYTIDKKDHLCNWAITIDPDESGIEDNNIIPFQILQTYIISNKIVTKQDMQTLINKNKTFTRYDLRSAYGTFLTAQSILYFNDEICKYYGAYNNITFKRGDDTQLLVGVNYKGATYTTTYDPTLGIIITNNATKNEIIQFRFMTTVMLPEWERQAVRLSLQNVTSPLYLLYEDMGLNNSDVIFTIDNVTGILTIESTTNQSYYIEVDLKTGIVKVMMKTDEEDELIKGAISLTTEGYCYHGERSDLLVDLLNAFNNFVSDDFKEEFLHDLEDLAGSTLINAGVLTCASGAIPVGAAMIALGIATCFTSTGGNLFSDDALNPYYWADAAPSIISSLLISGSVTTFAKNALILSKIAGTPIGIKNSLKIGFCNSFPENFDEHILSKFKDQCKSNYLKKHLENMNFSKGSYNDS</sequence>
<dbReference type="RefSeq" id="WP_095608044.1">
    <property type="nucleotide sequence ID" value="NZ_LMVN01000002.1"/>
</dbReference>
<gene>
    <name evidence="1" type="ORF">ASJ82_01370</name>
    <name evidence="2" type="ORF">MSCUN_13130</name>
</gene>
<dbReference type="Proteomes" id="UP000217528">
    <property type="component" value="Unassembled WGS sequence"/>
</dbReference>
<dbReference type="EMBL" id="LMVN01000002">
    <property type="protein sequence ID" value="PAV08144.1"/>
    <property type="molecule type" value="Genomic_DNA"/>
</dbReference>
<evidence type="ECO:0000313" key="1">
    <source>
        <dbReference type="EMBL" id="PAV08144.1"/>
    </source>
</evidence>
<accession>A0A2A2HFU2</accession>
<dbReference type="AlphaFoldDB" id="A0A2A2HFU2"/>
<evidence type="ECO:0000313" key="4">
    <source>
        <dbReference type="Proteomes" id="UP000246004"/>
    </source>
</evidence>
<dbReference type="Proteomes" id="UP000246004">
    <property type="component" value="Unassembled WGS sequence"/>
</dbReference>
<evidence type="ECO:0000313" key="3">
    <source>
        <dbReference type="Proteomes" id="UP000217528"/>
    </source>
</evidence>
<proteinExistence type="predicted"/>
<evidence type="ECO:0000313" key="2">
    <source>
        <dbReference type="EMBL" id="PWL07782.1"/>
    </source>
</evidence>
<reference evidence="1 3" key="2">
    <citation type="journal article" date="2017" name="BMC Genomics">
        <title>Genomic analysis of methanogenic archaea reveals a shift towards energy conservation.</title>
        <authorList>
            <person name="Gilmore S.P."/>
            <person name="Henske J.K."/>
            <person name="Sexton J.A."/>
            <person name="Solomon K.V."/>
            <person name="Seppala S."/>
            <person name="Yoo J.I."/>
            <person name="Huyett L.M."/>
            <person name="Pressman A."/>
            <person name="Cogan J.Z."/>
            <person name="Kivenson V."/>
            <person name="Peng X."/>
            <person name="Tan Y."/>
            <person name="Valentine D.L."/>
            <person name="O'Malley M.A."/>
        </authorList>
    </citation>
    <scope>NUCLEOTIDE SEQUENCE [LARGE SCALE GENOMIC DNA]</scope>
    <source>
        <strain evidence="1 3">1R-7</strain>
    </source>
</reference>
<reference evidence="2 4" key="1">
    <citation type="submission" date="2016-04" db="EMBL/GenBank/DDBJ databases">
        <title>Genome sequence of Methanosphaera cuniculi DSM 4103.</title>
        <authorList>
            <person name="Poehlein A."/>
            <person name="Seedorf H."/>
            <person name="Daniel R."/>
        </authorList>
    </citation>
    <scope>NUCLEOTIDE SEQUENCE [LARGE SCALE GENOMIC DNA]</scope>
    <source>
        <strain evidence="2 4">DSM 4103</strain>
    </source>
</reference>
<name>A0A2A2HFU2_9EURY</name>
<keyword evidence="3" id="KW-1185">Reference proteome</keyword>